<dbReference type="Pfam" id="PF01730">
    <property type="entry name" value="UreF"/>
    <property type="match status" value="1"/>
</dbReference>
<organism evidence="4 5">
    <name type="scientific">Thalassospira tepidiphila</name>
    <dbReference type="NCBI Taxonomy" id="393657"/>
    <lineage>
        <taxon>Bacteria</taxon>
        <taxon>Pseudomonadati</taxon>
        <taxon>Pseudomonadota</taxon>
        <taxon>Alphaproteobacteria</taxon>
        <taxon>Rhodospirillales</taxon>
        <taxon>Thalassospiraceae</taxon>
        <taxon>Thalassospira</taxon>
    </lineage>
</organism>
<dbReference type="Proteomes" id="UP000556869">
    <property type="component" value="Unassembled WGS sequence"/>
</dbReference>
<evidence type="ECO:0000256" key="2">
    <source>
        <dbReference type="ARBA" id="ARBA00023186"/>
    </source>
</evidence>
<accession>A0ABX0WW99</accession>
<dbReference type="RefSeq" id="WP_342418094.1">
    <property type="nucleotide sequence ID" value="NZ_BAAAEQ010000001.1"/>
</dbReference>
<dbReference type="EMBL" id="JAATJD010000001">
    <property type="protein sequence ID" value="NJB73614.1"/>
    <property type="molecule type" value="Genomic_DNA"/>
</dbReference>
<evidence type="ECO:0000313" key="4">
    <source>
        <dbReference type="EMBL" id="NJB73614.1"/>
    </source>
</evidence>
<keyword evidence="3" id="KW-0963">Cytoplasm</keyword>
<proteinExistence type="inferred from homology"/>
<dbReference type="PANTHER" id="PTHR33620">
    <property type="entry name" value="UREASE ACCESSORY PROTEIN F"/>
    <property type="match status" value="1"/>
</dbReference>
<sequence>MATIISTMTIMNMITGMITSTAITTGIPMTTDDLTLNPAGLMRLMTWLSPSFPVGAYTYSHGVEYAVEDGRVTSADSLINWVEGVLEFGAGRIDAVLFCAAWRAARAGDEAALFDIGVEADCWRGTSEMALEATAQGRAFVSTMQKVWGDGMITRWASAMREDDRLPSYPVAVGIAAAQFDVPLRDALTAYLHAMAANLVSSAVRLVPLGQTDGVRSLSSLDGAVSVAVDHAMQAELSDLGAAAPMVDWTSMKHETQYTRLFRS</sequence>
<protein>
    <recommendedName>
        <fullName evidence="3">Urease accessory protein UreF</fullName>
    </recommendedName>
</protein>
<evidence type="ECO:0000256" key="1">
    <source>
        <dbReference type="ARBA" id="ARBA00022988"/>
    </source>
</evidence>
<dbReference type="PANTHER" id="PTHR33620:SF1">
    <property type="entry name" value="UREASE ACCESSORY PROTEIN F"/>
    <property type="match status" value="1"/>
</dbReference>
<dbReference type="InterPro" id="IPR038277">
    <property type="entry name" value="UreF_sf"/>
</dbReference>
<comment type="subunit">
    <text evidence="3">UreD, UreF and UreG form a complex that acts as a GTP-hydrolysis-dependent molecular chaperone, activating the urease apoprotein by helping to assemble the nickel containing metallocenter of UreC. The UreE protein probably delivers the nickel.</text>
</comment>
<name>A0ABX0WW99_9PROT</name>
<comment type="function">
    <text evidence="3">Required for maturation of urease via the functional incorporation of the urease nickel metallocenter.</text>
</comment>
<keyword evidence="1 3" id="KW-0996">Nickel insertion</keyword>
<reference evidence="4 5" key="1">
    <citation type="submission" date="2020-03" db="EMBL/GenBank/DDBJ databases">
        <title>Genomic Encyclopedia of Type Strains, Phase IV (KMG-IV): sequencing the most valuable type-strain genomes for metagenomic binning, comparative biology and taxonomic classification.</title>
        <authorList>
            <person name="Goeker M."/>
        </authorList>
    </citation>
    <scope>NUCLEOTIDE SEQUENCE [LARGE SCALE GENOMIC DNA]</scope>
    <source>
        <strain evidence="4 5">DSM 18888</strain>
    </source>
</reference>
<keyword evidence="5" id="KW-1185">Reference proteome</keyword>
<comment type="caution">
    <text evidence="4">The sequence shown here is derived from an EMBL/GenBank/DDBJ whole genome shotgun (WGS) entry which is preliminary data.</text>
</comment>
<dbReference type="InterPro" id="IPR002639">
    <property type="entry name" value="UreF"/>
</dbReference>
<dbReference type="Gene3D" id="1.10.4190.10">
    <property type="entry name" value="Urease accessory protein UreF"/>
    <property type="match status" value="1"/>
</dbReference>
<evidence type="ECO:0000256" key="3">
    <source>
        <dbReference type="HAMAP-Rule" id="MF_01385"/>
    </source>
</evidence>
<evidence type="ECO:0000313" key="5">
    <source>
        <dbReference type="Proteomes" id="UP000556869"/>
    </source>
</evidence>
<comment type="subcellular location">
    <subcellularLocation>
        <location evidence="3">Cytoplasm</location>
    </subcellularLocation>
</comment>
<dbReference type="HAMAP" id="MF_01385">
    <property type="entry name" value="UreF"/>
    <property type="match status" value="1"/>
</dbReference>
<dbReference type="PIRSF" id="PIRSF009467">
    <property type="entry name" value="Ureas_acces_UreF"/>
    <property type="match status" value="1"/>
</dbReference>
<gene>
    <name evidence="3" type="primary">ureF</name>
    <name evidence="4" type="ORF">GGR96_000686</name>
</gene>
<keyword evidence="2 3" id="KW-0143">Chaperone</keyword>
<comment type="similarity">
    <text evidence="3">Belongs to the UreF family.</text>
</comment>